<feature type="transmembrane region" description="Helical" evidence="6">
    <location>
        <begin position="103"/>
        <end position="122"/>
    </location>
</feature>
<evidence type="ECO:0000313" key="8">
    <source>
        <dbReference type="Proteomes" id="UP000593719"/>
    </source>
</evidence>
<dbReference type="RefSeq" id="WP_193151532.1">
    <property type="nucleotide sequence ID" value="NZ_CP041235.1"/>
</dbReference>
<protein>
    <submittedName>
        <fullName evidence="7">Oligosaccharide flippase family protein</fullName>
    </submittedName>
</protein>
<feature type="transmembrane region" description="Helical" evidence="6">
    <location>
        <begin position="38"/>
        <end position="57"/>
    </location>
</feature>
<dbReference type="Pfam" id="PF01943">
    <property type="entry name" value="Polysacc_synt"/>
    <property type="match status" value="1"/>
</dbReference>
<evidence type="ECO:0000256" key="6">
    <source>
        <dbReference type="SAM" id="Phobius"/>
    </source>
</evidence>
<evidence type="ECO:0000313" key="7">
    <source>
        <dbReference type="EMBL" id="QOP43235.1"/>
    </source>
</evidence>
<name>A0A7M1B0R7_9BACT</name>
<dbReference type="PANTHER" id="PTHR30250:SF11">
    <property type="entry name" value="O-ANTIGEN TRANSPORTER-RELATED"/>
    <property type="match status" value="1"/>
</dbReference>
<feature type="transmembrane region" description="Helical" evidence="6">
    <location>
        <begin position="275"/>
        <end position="293"/>
    </location>
</feature>
<keyword evidence="8" id="KW-1185">Reference proteome</keyword>
<evidence type="ECO:0000256" key="4">
    <source>
        <dbReference type="ARBA" id="ARBA00022989"/>
    </source>
</evidence>
<accession>A0A7M1B0R7</accession>
<feature type="transmembrane region" description="Helical" evidence="6">
    <location>
        <begin position="189"/>
        <end position="210"/>
    </location>
</feature>
<dbReference type="InterPro" id="IPR002797">
    <property type="entry name" value="Polysacc_synth"/>
</dbReference>
<gene>
    <name evidence="7" type="ORF">FJR45_04455</name>
</gene>
<keyword evidence="3 6" id="KW-0812">Transmembrane</keyword>
<evidence type="ECO:0000256" key="3">
    <source>
        <dbReference type="ARBA" id="ARBA00022692"/>
    </source>
</evidence>
<feature type="transmembrane region" description="Helical" evidence="6">
    <location>
        <begin position="160"/>
        <end position="180"/>
    </location>
</feature>
<feature type="transmembrane region" description="Helical" evidence="6">
    <location>
        <begin position="313"/>
        <end position="334"/>
    </location>
</feature>
<evidence type="ECO:0000256" key="1">
    <source>
        <dbReference type="ARBA" id="ARBA00004651"/>
    </source>
</evidence>
<keyword evidence="5 6" id="KW-0472">Membrane</keyword>
<organism evidence="7 8">
    <name type="scientific">Sulfurimonas sediminis</name>
    <dbReference type="NCBI Taxonomy" id="2590020"/>
    <lineage>
        <taxon>Bacteria</taxon>
        <taxon>Pseudomonadati</taxon>
        <taxon>Campylobacterota</taxon>
        <taxon>Epsilonproteobacteria</taxon>
        <taxon>Campylobacterales</taxon>
        <taxon>Sulfurimonadaceae</taxon>
        <taxon>Sulfurimonas</taxon>
    </lineage>
</organism>
<dbReference type="InterPro" id="IPR050833">
    <property type="entry name" value="Poly_Biosynth_Transport"/>
</dbReference>
<feature type="transmembrane region" description="Helical" evidence="6">
    <location>
        <begin position="346"/>
        <end position="379"/>
    </location>
</feature>
<sequence>MKKQFLLYSISTAINKGAVLLYFPILTQFLTLEEFGKWSLVIVVSSLLIPILSLNGSAAILREGSQEISLGYSLLKKYLLISLLVSGLIILAVYFYFNTNWFFYSLIIAFSEALLLLGVTMLRAEEKAFPYFLIFLFKTFFIFLLIIYAKFQGMPLEQLLLYHFFIVGFFAFMLTIYLLSKKVSKHHSYLFGSILLFGILLIPHGISQWIMSSSDRIIIEYILGSKEVGIYSLAYNLGMVLMLVNSGIALAIPPYMIKNIQNWKENHFDVKISNIYTYFSIVLFVIVLLLYVLDKNYTHILGYYGQEMIPLILIIYLSIYFLGIYYLFANYLFYHKKAYIISQVTLYASILNIVLTIVLTYFLGVLGAAIATLFAYIYYLYAIRKQTLSIEPLLQIPLIKNITLNITILSIIGLGFYYVQ</sequence>
<comment type="subcellular location">
    <subcellularLocation>
        <location evidence="1">Cell membrane</location>
        <topology evidence="1">Multi-pass membrane protein</topology>
    </subcellularLocation>
</comment>
<keyword evidence="2" id="KW-1003">Cell membrane</keyword>
<keyword evidence="4 6" id="KW-1133">Transmembrane helix</keyword>
<dbReference type="GO" id="GO:0005886">
    <property type="term" value="C:plasma membrane"/>
    <property type="evidence" value="ECO:0007669"/>
    <property type="project" value="UniProtKB-SubCell"/>
</dbReference>
<reference evidence="7 8" key="1">
    <citation type="submission" date="2019-06" db="EMBL/GenBank/DDBJ databases">
        <title>Sulfurimonas gotlandica sp. nov., a chemoautotrophic and psychrotolerant epsilonproteobacterium isolated from a pelagic redoxcline, and an emended description of the genus Sulfurimonas.</title>
        <authorList>
            <person name="Wang S."/>
            <person name="Jiang L."/>
            <person name="Shao Z."/>
        </authorList>
    </citation>
    <scope>NUCLEOTIDE SEQUENCE [LARGE SCALE GENOMIC DNA]</scope>
    <source>
        <strain evidence="7 8">S2-6</strain>
    </source>
</reference>
<dbReference type="AlphaFoldDB" id="A0A7M1B0R7"/>
<proteinExistence type="predicted"/>
<dbReference type="Proteomes" id="UP000593719">
    <property type="component" value="Chromosome"/>
</dbReference>
<evidence type="ECO:0000256" key="5">
    <source>
        <dbReference type="ARBA" id="ARBA00023136"/>
    </source>
</evidence>
<feature type="transmembrane region" description="Helical" evidence="6">
    <location>
        <begin position="78"/>
        <end position="97"/>
    </location>
</feature>
<dbReference type="PANTHER" id="PTHR30250">
    <property type="entry name" value="PST FAMILY PREDICTED COLANIC ACID TRANSPORTER"/>
    <property type="match status" value="1"/>
</dbReference>
<dbReference type="KEGG" id="ssei:FJR45_04455"/>
<feature type="transmembrane region" description="Helical" evidence="6">
    <location>
        <begin position="399"/>
        <end position="419"/>
    </location>
</feature>
<feature type="transmembrane region" description="Helical" evidence="6">
    <location>
        <begin position="230"/>
        <end position="255"/>
    </location>
</feature>
<feature type="transmembrane region" description="Helical" evidence="6">
    <location>
        <begin position="129"/>
        <end position="148"/>
    </location>
</feature>
<feature type="transmembrane region" description="Helical" evidence="6">
    <location>
        <begin position="5"/>
        <end position="26"/>
    </location>
</feature>
<evidence type="ECO:0000256" key="2">
    <source>
        <dbReference type="ARBA" id="ARBA00022475"/>
    </source>
</evidence>
<dbReference type="EMBL" id="CP041235">
    <property type="protein sequence ID" value="QOP43235.1"/>
    <property type="molecule type" value="Genomic_DNA"/>
</dbReference>